<evidence type="ECO:0000256" key="7">
    <source>
        <dbReference type="ARBA" id="ARBA00023254"/>
    </source>
</evidence>
<dbReference type="InterPro" id="IPR027417">
    <property type="entry name" value="P-loop_NTPase"/>
</dbReference>
<dbReference type="InterPro" id="IPR057842">
    <property type="entry name" value="WH_MER3"/>
</dbReference>
<evidence type="ECO:0000313" key="16">
    <source>
        <dbReference type="Proteomes" id="UP000327493"/>
    </source>
</evidence>
<evidence type="ECO:0000256" key="6">
    <source>
        <dbReference type="ARBA" id="ARBA00023235"/>
    </source>
</evidence>
<keyword evidence="2 11" id="KW-0547">Nucleotide-binding</keyword>
<feature type="region of interest" description="Disordered" evidence="12">
    <location>
        <begin position="1303"/>
        <end position="1380"/>
    </location>
</feature>
<dbReference type="SUPFAM" id="SSF52540">
    <property type="entry name" value="P-loop containing nucleoside triphosphate hydrolases"/>
    <property type="match status" value="1"/>
</dbReference>
<dbReference type="Pfam" id="PF23445">
    <property type="entry name" value="WHD_SNRNP200"/>
    <property type="match status" value="1"/>
</dbReference>
<dbReference type="GO" id="GO:0004672">
    <property type="term" value="F:protein kinase activity"/>
    <property type="evidence" value="ECO:0007669"/>
    <property type="project" value="InterPro"/>
</dbReference>
<dbReference type="Gene3D" id="1.10.10.10">
    <property type="entry name" value="Winged helix-like DNA-binding domain superfamily/Winged helix DNA-binding domain"/>
    <property type="match status" value="1"/>
</dbReference>
<evidence type="ECO:0000256" key="10">
    <source>
        <dbReference type="ARBA" id="ARBA00048988"/>
    </source>
</evidence>
<dbReference type="Gene3D" id="3.30.200.20">
    <property type="entry name" value="Phosphorylase Kinase, domain 1"/>
    <property type="match status" value="1"/>
</dbReference>
<keyword evidence="3" id="KW-0378">Hydrolase</keyword>
<feature type="compositionally biased region" description="Basic and acidic residues" evidence="12">
    <location>
        <begin position="1324"/>
        <end position="1348"/>
    </location>
</feature>
<evidence type="ECO:0000256" key="4">
    <source>
        <dbReference type="ARBA" id="ARBA00022806"/>
    </source>
</evidence>
<dbReference type="FunFam" id="1.10.3380.10:FF:000006">
    <property type="entry name" value="probable ATP-dependent DNA helicase HFM1 isoform X1"/>
    <property type="match status" value="1"/>
</dbReference>
<evidence type="ECO:0000259" key="13">
    <source>
        <dbReference type="PROSITE" id="PS50011"/>
    </source>
</evidence>
<sequence length="1462" mass="163123">MKYASTILDSKLRDLVMLGVGYHHAGVDLSDRKSIEEAFTMGDLPVLFTTRTLAMGVNLPAHLVVIKSTMQYVSGTCEEYSEADLLQMIGRAGRPQFDTSATAVIMTKIQTKDKYMNLMNGADIIESSLHSHLVEHLNAEIVLQTISDVNMALDWIRSTLLYIRALKNPTHYGFSANLDRHGIEAKLQELCLKNLNSLSSIGLIDMDEDINIKPTEGGRLMARFCVAFDTMKQFSKVAGTENLSDLIELISKSREFSDIQLRVNEKKSLNTLNRDKNRTTIRFPIEGKIKTSEMKVNCLIQAQLGTIPIQEFGLTQDIGRIFKNGMRISKCLSEFLSHRSKTGFSAVLNSLVLAKCFRAKLWENSPFVSKQLEKIGQSLSTAMVNAGLTTFSKIEQTHARELELILNRHPPFGNQIRESVIHLPTYEVTLEQLPRYSSVTAEIVVKVNLNNQAQLLSRRTAPDHHYVSLIIGNSDNTVVFLQKLTDSVLLKCGSWSKKIEVTRASKGEEISVNLISSQYVGLDIQQKFNVYYSGARRFIFEMFFILYSNVTTLQSDSGNKRQCNHFCKNKDLCGHDCCKVGVIVARKRSANPESGFFSYLKDLRTRCDTLPQTPVKRLKMKMSMEESVSVGMQDFAYKPKERLPTVSWNGESQYKASVRPCSEIVDLTGEDSVQLPDKVPLVDDVDGDFEDYEEDVYRMMEEPVQTPAAFQAHPQRWMNPGTSVGVSQNHKPLLNQINTTSYSKRSTAGSNQGAHYENASSSQIPTVSFDLGNEWDDWGDFDDENLVHASETSSASCPTNAKVQQSLYMPGFAAPSAPVLSHSQVKPCITTARTPLRLMPPTLNPEIREPGPSVTLRPQNKITLDWNKKMELSPVCTEGISLDGCIKSDRGDVEIDIDILYQAVPQLAKVFRIIDKIGEGTFSSVYLGEAQMRDGRKEMFALKHLIPTSHPTRIAAELQCLTVAGGRENVMGVTYCFRKEDHVVIVMPYMEHQAIVDIIGSLSFEEVRLYIYHLLKALRHIHQFGIIHRDIKPNNFLYNRNSKMYALVDFGLAQGTADTQIELLKVVRQRPSQKGGGSTGKQDTTQWSKAPPRLPPTTTTASTSLPHPPRQSTTLPSSSSFSSTTTSSSASRKALVKKARSVTTSTSRTKHTKDLAGLRKVPRPVFGERNLNSCAPAPSTTKHPAIKAELLKLGKAEDPATRRCSSTSRGPLPVRTQSSSQKPQRTVLQGLTCSCYLTDRVCNICMSRKQQVAPRAGTPGFRAPEVLTKCPNQGTGKAVVCSRELPRQDLRTLCETLRGRRAAPNEVTPLPEANKDSTATCRHKIQDDTPTHRPTEGTLKQPKDEAGEKPWSLSSALPNPQQRSGNTETTRIAKQNSGTDCKVKEDERGWDRVPDEAYNLLDRLLDLNPATRITAAQALQHPLFKDLSQQQQKNMMSVVNCCSMELRNMWLDVLLTTWETMT</sequence>
<dbReference type="SUPFAM" id="SSF46785">
    <property type="entry name" value="Winged helix' DNA-binding domain"/>
    <property type="match status" value="1"/>
</dbReference>
<dbReference type="Pfam" id="PF02889">
    <property type="entry name" value="Sec63"/>
    <property type="match status" value="1"/>
</dbReference>
<feature type="compositionally biased region" description="Polar residues" evidence="12">
    <location>
        <begin position="1352"/>
        <end position="1379"/>
    </location>
</feature>
<dbReference type="EC" id="5.6.2.4" evidence="9"/>
<organism evidence="15 16">
    <name type="scientific">Etheostoma spectabile</name>
    <name type="common">orangethroat darter</name>
    <dbReference type="NCBI Taxonomy" id="54343"/>
    <lineage>
        <taxon>Eukaryota</taxon>
        <taxon>Metazoa</taxon>
        <taxon>Chordata</taxon>
        <taxon>Craniata</taxon>
        <taxon>Vertebrata</taxon>
        <taxon>Euteleostomi</taxon>
        <taxon>Actinopterygii</taxon>
        <taxon>Neopterygii</taxon>
        <taxon>Teleostei</taxon>
        <taxon>Neoteleostei</taxon>
        <taxon>Acanthomorphata</taxon>
        <taxon>Eupercaria</taxon>
        <taxon>Perciformes</taxon>
        <taxon>Percoidei</taxon>
        <taxon>Percidae</taxon>
        <taxon>Etheostomatinae</taxon>
        <taxon>Etheostoma</taxon>
    </lineage>
</organism>
<dbReference type="InterPro" id="IPR004179">
    <property type="entry name" value="Sec63-dom"/>
</dbReference>
<evidence type="ECO:0000256" key="3">
    <source>
        <dbReference type="ARBA" id="ARBA00022801"/>
    </source>
</evidence>
<proteinExistence type="inferred from homology"/>
<dbReference type="GO" id="GO:0043138">
    <property type="term" value="F:3'-5' DNA helicase activity"/>
    <property type="evidence" value="ECO:0007669"/>
    <property type="project" value="UniProtKB-EC"/>
</dbReference>
<feature type="region of interest" description="Disordered" evidence="12">
    <location>
        <begin position="742"/>
        <end position="761"/>
    </location>
</feature>
<dbReference type="PROSITE" id="PS00107">
    <property type="entry name" value="PROTEIN_KINASE_ATP"/>
    <property type="match status" value="1"/>
</dbReference>
<dbReference type="InterPro" id="IPR001650">
    <property type="entry name" value="Helicase_C-like"/>
</dbReference>
<keyword evidence="4" id="KW-0347">Helicase</keyword>
<dbReference type="Pfam" id="PF00069">
    <property type="entry name" value="Pkinase"/>
    <property type="match status" value="1"/>
</dbReference>
<dbReference type="InterPro" id="IPR011009">
    <property type="entry name" value="Kinase-like_dom_sf"/>
</dbReference>
<feature type="compositionally biased region" description="Basic and acidic residues" evidence="12">
    <location>
        <begin position="1192"/>
        <end position="1201"/>
    </location>
</feature>
<feature type="domain" description="Helicase C-terminal" evidence="14">
    <location>
        <begin position="1"/>
        <end position="154"/>
    </location>
</feature>
<evidence type="ECO:0000256" key="5">
    <source>
        <dbReference type="ARBA" id="ARBA00022840"/>
    </source>
</evidence>
<keyword evidence="5 11" id="KW-0067">ATP-binding</keyword>
<dbReference type="Gene3D" id="1.10.510.10">
    <property type="entry name" value="Transferase(Phosphotransferase) domain 1"/>
    <property type="match status" value="2"/>
</dbReference>
<dbReference type="EMBL" id="VOFY01000012">
    <property type="protein sequence ID" value="KAA8587737.1"/>
    <property type="molecule type" value="Genomic_DNA"/>
</dbReference>
<reference evidence="15 16" key="1">
    <citation type="submission" date="2019-08" db="EMBL/GenBank/DDBJ databases">
        <title>A chromosome-level genome assembly, high-density linkage maps, and genome scans reveal the genomic architecture of hybrid incompatibilities underlying speciation via character displacement in darters (Percidae: Etheostominae).</title>
        <authorList>
            <person name="Moran R.L."/>
            <person name="Catchen J.M."/>
            <person name="Fuller R.C."/>
        </authorList>
    </citation>
    <scope>NUCLEOTIDE SEQUENCE [LARGE SCALE GENOMIC DNA]</scope>
    <source>
        <strain evidence="15">EspeVRDwgs_2016</strain>
        <tissue evidence="15">Muscle</tissue>
    </source>
</reference>
<dbReference type="PROSITE" id="PS50011">
    <property type="entry name" value="PROTEIN_KINASE_DOM"/>
    <property type="match status" value="1"/>
</dbReference>
<protein>
    <recommendedName>
        <fullName evidence="9">DNA 3'-5' helicase</fullName>
        <ecNumber evidence="9">5.6.2.4</ecNumber>
    </recommendedName>
</protein>
<evidence type="ECO:0000256" key="2">
    <source>
        <dbReference type="ARBA" id="ARBA00022741"/>
    </source>
</evidence>
<dbReference type="CDD" id="cd18795">
    <property type="entry name" value="SF2_C_Ski2"/>
    <property type="match status" value="1"/>
</dbReference>
<dbReference type="FunFam" id="3.30.200.20:FF:000287">
    <property type="entry name" value="Cell division cycle 7-related protein kinase"/>
    <property type="match status" value="1"/>
</dbReference>
<dbReference type="GO" id="GO:0005524">
    <property type="term" value="F:ATP binding"/>
    <property type="evidence" value="ECO:0007669"/>
    <property type="project" value="UniProtKB-UniRule"/>
</dbReference>
<evidence type="ECO:0000256" key="8">
    <source>
        <dbReference type="ARBA" id="ARBA00034617"/>
    </source>
</evidence>
<dbReference type="SUPFAM" id="SSF56112">
    <property type="entry name" value="Protein kinase-like (PK-like)"/>
    <property type="match status" value="1"/>
</dbReference>
<name>A0A5J5D198_9PERO</name>
<keyword evidence="16" id="KW-1185">Reference proteome</keyword>
<dbReference type="PROSITE" id="PS51194">
    <property type="entry name" value="HELICASE_CTER"/>
    <property type="match status" value="1"/>
</dbReference>
<dbReference type="GO" id="GO:0016787">
    <property type="term" value="F:hydrolase activity"/>
    <property type="evidence" value="ECO:0007669"/>
    <property type="project" value="UniProtKB-KW"/>
</dbReference>
<feature type="region of interest" description="Disordered" evidence="12">
    <location>
        <begin position="1192"/>
        <end position="1223"/>
    </location>
</feature>
<dbReference type="GO" id="GO:0051321">
    <property type="term" value="P:meiotic cell cycle"/>
    <property type="evidence" value="ECO:0007669"/>
    <property type="project" value="UniProtKB-KW"/>
</dbReference>
<dbReference type="SMART" id="SM00490">
    <property type="entry name" value="HELICc"/>
    <property type="match status" value="1"/>
</dbReference>
<dbReference type="SUPFAM" id="SSF158702">
    <property type="entry name" value="Sec63 N-terminal domain-like"/>
    <property type="match status" value="1"/>
</dbReference>
<feature type="domain" description="Protein kinase" evidence="13">
    <location>
        <begin position="911"/>
        <end position="1424"/>
    </location>
</feature>
<feature type="non-terminal residue" evidence="15">
    <location>
        <position position="1462"/>
    </location>
</feature>
<evidence type="ECO:0000256" key="1">
    <source>
        <dbReference type="ARBA" id="ARBA00010140"/>
    </source>
</evidence>
<dbReference type="Gene3D" id="3.40.50.300">
    <property type="entry name" value="P-loop containing nucleotide triphosphate hydrolases"/>
    <property type="match status" value="1"/>
</dbReference>
<accession>A0A5J5D198</accession>
<comment type="catalytic activity">
    <reaction evidence="10">
        <text>ATP + H2O = ADP + phosphate + H(+)</text>
        <dbReference type="Rhea" id="RHEA:13065"/>
        <dbReference type="ChEBI" id="CHEBI:15377"/>
        <dbReference type="ChEBI" id="CHEBI:15378"/>
        <dbReference type="ChEBI" id="CHEBI:30616"/>
        <dbReference type="ChEBI" id="CHEBI:43474"/>
        <dbReference type="ChEBI" id="CHEBI:456216"/>
        <dbReference type="EC" id="5.6.2.4"/>
    </reaction>
</comment>
<dbReference type="InterPro" id="IPR017441">
    <property type="entry name" value="Protein_kinase_ATP_BS"/>
</dbReference>
<comment type="similarity">
    <text evidence="1">Belongs to the helicase family. SKI2 subfamily.</text>
</comment>
<comment type="catalytic activity">
    <reaction evidence="8">
        <text>Couples ATP hydrolysis with the unwinding of duplex DNA by translocating in the 3'-5' direction.</text>
        <dbReference type="EC" id="5.6.2.4"/>
    </reaction>
</comment>
<dbReference type="FunFam" id="1.10.10.10:FF:000012">
    <property type="entry name" value="U5 small nuclear ribonucleoprotein helicase"/>
    <property type="match status" value="1"/>
</dbReference>
<dbReference type="PROSITE" id="PS00108">
    <property type="entry name" value="PROTEIN_KINASE_ST"/>
    <property type="match status" value="1"/>
</dbReference>
<dbReference type="InterPro" id="IPR000719">
    <property type="entry name" value="Prot_kinase_dom"/>
</dbReference>
<keyword evidence="6" id="KW-0413">Isomerase</keyword>
<dbReference type="InterPro" id="IPR052247">
    <property type="entry name" value="Meiotic_Crossover_Helicase"/>
</dbReference>
<dbReference type="Proteomes" id="UP000327493">
    <property type="component" value="Chromosome 12"/>
</dbReference>
<evidence type="ECO:0000256" key="11">
    <source>
        <dbReference type="PROSITE-ProRule" id="PRU10141"/>
    </source>
</evidence>
<feature type="compositionally biased region" description="Polar residues" evidence="12">
    <location>
        <begin position="1203"/>
        <end position="1223"/>
    </location>
</feature>
<keyword evidence="7" id="KW-0469">Meiosis</keyword>
<dbReference type="SMART" id="SM00220">
    <property type="entry name" value="S_TKc"/>
    <property type="match status" value="1"/>
</dbReference>
<evidence type="ECO:0000259" key="14">
    <source>
        <dbReference type="PROSITE" id="PS51194"/>
    </source>
</evidence>
<dbReference type="InterPro" id="IPR036390">
    <property type="entry name" value="WH_DNA-bd_sf"/>
</dbReference>
<dbReference type="InterPro" id="IPR036388">
    <property type="entry name" value="WH-like_DNA-bd_sf"/>
</dbReference>
<feature type="region of interest" description="Disordered" evidence="12">
    <location>
        <begin position="1068"/>
        <end position="1161"/>
    </location>
</feature>
<dbReference type="InterPro" id="IPR008271">
    <property type="entry name" value="Ser/Thr_kinase_AS"/>
</dbReference>
<feature type="compositionally biased region" description="Low complexity" evidence="12">
    <location>
        <begin position="1096"/>
        <end position="1105"/>
    </location>
</feature>
<gene>
    <name evidence="15" type="ORF">FQN60_016599</name>
</gene>
<feature type="compositionally biased region" description="Low complexity" evidence="12">
    <location>
        <begin position="1112"/>
        <end position="1131"/>
    </location>
</feature>
<comment type="caution">
    <text evidence="15">The sequence shown here is derived from an EMBL/GenBank/DDBJ whole genome shotgun (WGS) entry which is preliminary data.</text>
</comment>
<evidence type="ECO:0000313" key="15">
    <source>
        <dbReference type="EMBL" id="KAA8587737.1"/>
    </source>
</evidence>
<dbReference type="Gene3D" id="1.10.3380.10">
    <property type="entry name" value="Sec63 N-terminal domain-like domain"/>
    <property type="match status" value="1"/>
</dbReference>
<dbReference type="PANTHER" id="PTHR47835:SF3">
    <property type="entry name" value="HELICASE FOR MEIOSIS 1"/>
    <property type="match status" value="1"/>
</dbReference>
<evidence type="ECO:0000256" key="9">
    <source>
        <dbReference type="ARBA" id="ARBA00034808"/>
    </source>
</evidence>
<dbReference type="PANTHER" id="PTHR47835">
    <property type="entry name" value="HFM1, ATP DEPENDENT DNA HELICASE HOMOLOG"/>
    <property type="match status" value="1"/>
</dbReference>
<dbReference type="SMART" id="SM00973">
    <property type="entry name" value="Sec63"/>
    <property type="match status" value="1"/>
</dbReference>
<dbReference type="Pfam" id="PF00271">
    <property type="entry name" value="Helicase_C"/>
    <property type="match status" value="1"/>
</dbReference>
<feature type="binding site" evidence="11">
    <location>
        <position position="943"/>
    </location>
    <ligand>
        <name>ATP</name>
        <dbReference type="ChEBI" id="CHEBI:30616"/>
    </ligand>
</feature>
<evidence type="ECO:0000256" key="12">
    <source>
        <dbReference type="SAM" id="MobiDB-lite"/>
    </source>
</evidence>